<comment type="caution">
    <text evidence="10">The sequence shown here is derived from an EMBL/GenBank/DDBJ whole genome shotgun (WGS) entry which is preliminary data.</text>
</comment>
<evidence type="ECO:0000256" key="2">
    <source>
        <dbReference type="ARBA" id="ARBA00022553"/>
    </source>
</evidence>
<dbReference type="Pfam" id="PF02302">
    <property type="entry name" value="PTS_IIB"/>
    <property type="match status" value="1"/>
</dbReference>
<dbReference type="EMBL" id="WKJD01000016">
    <property type="protein sequence ID" value="MRX44291.1"/>
    <property type="molecule type" value="Genomic_DNA"/>
</dbReference>
<dbReference type="GO" id="GO:0008982">
    <property type="term" value="F:protein-N(PI)-phosphohistidine-sugar phosphotransferase activity"/>
    <property type="evidence" value="ECO:0007669"/>
    <property type="project" value="InterPro"/>
</dbReference>
<keyword evidence="6" id="KW-0418">Kinase</keyword>
<keyword evidence="1" id="KW-0813">Transport</keyword>
<dbReference type="GO" id="GO:0009401">
    <property type="term" value="P:phosphoenolpyruvate-dependent sugar phosphotransferase system"/>
    <property type="evidence" value="ECO:0007669"/>
    <property type="project" value="UniProtKB-KW"/>
</dbReference>
<dbReference type="SUPFAM" id="SSF52794">
    <property type="entry name" value="PTS system IIB component-like"/>
    <property type="match status" value="1"/>
</dbReference>
<dbReference type="PROSITE" id="PS51100">
    <property type="entry name" value="PTS_EIIB_TYPE_3"/>
    <property type="match status" value="1"/>
</dbReference>
<dbReference type="PANTHER" id="PTHR34581:SF2">
    <property type="entry name" value="PTS SYSTEM N,N'-DIACETYLCHITOBIOSE-SPECIFIC EIIB COMPONENT"/>
    <property type="match status" value="1"/>
</dbReference>
<keyword evidence="5" id="KW-0598">Phosphotransferase system</keyword>
<dbReference type="AlphaFoldDB" id="A0A6L5R2M7"/>
<keyword evidence="4" id="KW-0808">Transferase</keyword>
<dbReference type="GO" id="GO:0016301">
    <property type="term" value="F:kinase activity"/>
    <property type="evidence" value="ECO:0007669"/>
    <property type="project" value="UniProtKB-KW"/>
</dbReference>
<proteinExistence type="predicted"/>
<dbReference type="InterPro" id="IPR051819">
    <property type="entry name" value="PTS_sugar-specific_EIIB"/>
</dbReference>
<dbReference type="InterPro" id="IPR013012">
    <property type="entry name" value="PTS_EIIB_3"/>
</dbReference>
<organism evidence="10 11">
    <name type="scientific">Agromyces kandeliae</name>
    <dbReference type="NCBI Taxonomy" id="2666141"/>
    <lineage>
        <taxon>Bacteria</taxon>
        <taxon>Bacillati</taxon>
        <taxon>Actinomycetota</taxon>
        <taxon>Actinomycetes</taxon>
        <taxon>Micrococcales</taxon>
        <taxon>Microbacteriaceae</taxon>
        <taxon>Agromyces</taxon>
    </lineage>
</organism>
<dbReference type="Proteomes" id="UP000476511">
    <property type="component" value="Unassembled WGS sequence"/>
</dbReference>
<evidence type="ECO:0000256" key="1">
    <source>
        <dbReference type="ARBA" id="ARBA00022448"/>
    </source>
</evidence>
<feature type="domain" description="PTS EIIB type-3" evidence="9">
    <location>
        <begin position="46"/>
        <end position="148"/>
    </location>
</feature>
<dbReference type="InterPro" id="IPR003501">
    <property type="entry name" value="PTS_EIIB_2/3"/>
</dbReference>
<feature type="modified residue" description="Phosphocysteine; by EIIA" evidence="7">
    <location>
        <position position="53"/>
    </location>
</feature>
<protein>
    <recommendedName>
        <fullName evidence="9">PTS EIIB type-3 domain-containing protein</fullName>
    </recommendedName>
</protein>
<evidence type="ECO:0000256" key="4">
    <source>
        <dbReference type="ARBA" id="ARBA00022679"/>
    </source>
</evidence>
<name>A0A6L5R2M7_9MICO</name>
<reference evidence="10 11" key="1">
    <citation type="submission" date="2019-11" db="EMBL/GenBank/DDBJ databases">
        <title>Agromyces kandeliae sp. nov., isolated from mangrove soil.</title>
        <authorList>
            <person name="Wang R."/>
        </authorList>
    </citation>
    <scope>NUCLEOTIDE SEQUENCE [LARGE SCALE GENOMIC DNA]</scope>
    <source>
        <strain evidence="10 11">Q22</strain>
    </source>
</reference>
<keyword evidence="3" id="KW-0762">Sugar transport</keyword>
<evidence type="ECO:0000256" key="5">
    <source>
        <dbReference type="ARBA" id="ARBA00022683"/>
    </source>
</evidence>
<evidence type="ECO:0000256" key="8">
    <source>
        <dbReference type="SAM" id="MobiDB-lite"/>
    </source>
</evidence>
<evidence type="ECO:0000256" key="7">
    <source>
        <dbReference type="PROSITE-ProRule" id="PRU00423"/>
    </source>
</evidence>
<keyword evidence="2" id="KW-0597">Phosphoprotein</keyword>
<feature type="region of interest" description="Disordered" evidence="8">
    <location>
        <begin position="1"/>
        <end position="22"/>
    </location>
</feature>
<evidence type="ECO:0000313" key="11">
    <source>
        <dbReference type="Proteomes" id="UP000476511"/>
    </source>
</evidence>
<evidence type="ECO:0000259" key="9">
    <source>
        <dbReference type="PROSITE" id="PS51100"/>
    </source>
</evidence>
<sequence>MRRIFRGCGSGSVGGARRPGSRLCGVRGIRRDRSKRTGPGSARRPMMRIVVVCGAGASSTFAALRIRRAAEARGIAADVRAAGEQNLADALEGADALLVGVHLVPRLGSLEQLAIEASVPVAVLPDETRALDGDAALDLAIAIIGARA</sequence>
<dbReference type="Gene3D" id="3.40.50.2300">
    <property type="match status" value="1"/>
</dbReference>
<accession>A0A6L5R2M7</accession>
<evidence type="ECO:0000256" key="6">
    <source>
        <dbReference type="ARBA" id="ARBA00022777"/>
    </source>
</evidence>
<dbReference type="PANTHER" id="PTHR34581">
    <property type="entry name" value="PTS SYSTEM N,N'-DIACETYLCHITOBIOSE-SPECIFIC EIIB COMPONENT"/>
    <property type="match status" value="1"/>
</dbReference>
<keyword evidence="11" id="KW-1185">Reference proteome</keyword>
<evidence type="ECO:0000256" key="3">
    <source>
        <dbReference type="ARBA" id="ARBA00022597"/>
    </source>
</evidence>
<dbReference type="InterPro" id="IPR036095">
    <property type="entry name" value="PTS_EIIB-like_sf"/>
</dbReference>
<evidence type="ECO:0000313" key="10">
    <source>
        <dbReference type="EMBL" id="MRX44291.1"/>
    </source>
</evidence>
<gene>
    <name evidence="10" type="ORF">GJR97_11190</name>
</gene>